<dbReference type="InterPro" id="IPR011009">
    <property type="entry name" value="Kinase-like_dom_sf"/>
</dbReference>
<name>A0A9W3AJ55_BIOGL</name>
<dbReference type="SUPFAM" id="SSF48371">
    <property type="entry name" value="ARM repeat"/>
    <property type="match status" value="1"/>
</dbReference>
<dbReference type="GO" id="GO:0004672">
    <property type="term" value="F:protein kinase activity"/>
    <property type="evidence" value="ECO:0007669"/>
    <property type="project" value="InterPro"/>
</dbReference>
<dbReference type="GO" id="GO:0005524">
    <property type="term" value="F:ATP binding"/>
    <property type="evidence" value="ECO:0007669"/>
    <property type="project" value="InterPro"/>
</dbReference>
<dbReference type="Pfam" id="PF00069">
    <property type="entry name" value="Pkinase"/>
    <property type="match status" value="1"/>
</dbReference>
<dbReference type="InterPro" id="IPR016024">
    <property type="entry name" value="ARM-type_fold"/>
</dbReference>
<feature type="domain" description="Protein kinase" evidence="4">
    <location>
        <begin position="79"/>
        <end position="375"/>
    </location>
</feature>
<dbReference type="CDD" id="cd14011">
    <property type="entry name" value="PK_SCY1_like"/>
    <property type="match status" value="1"/>
</dbReference>
<feature type="compositionally biased region" description="Basic and acidic residues" evidence="3">
    <location>
        <begin position="733"/>
        <end position="747"/>
    </location>
</feature>
<sequence>MLDVFCKRLKVKDGNGSVGGARGGGDVRRLRRGDSQEDSEGESDQWRQTCRPWTCTMEVLSLLKHSMSGDDVNPITKYFTLGKQCGSAGVEMVWKIYEAVRSEDKKEASVFIFEKKIADKLHKPRRREVVAETLRKDISHLERLRHPKILSLLHGLEECHDSLAFASEPVFASLANVLGNYERLPAVISPEIKEHEFIELEIKHGIVQITEALAYLHNTEHLIHCNICPQSILLTRKGNWKLMGFGFAEKIKDGKEGCIGQAWTTKIPKMAQPDLNYMAPEVQLTKKCSPLSDMFSVGMVICAIYNQGKSLINAEHSPNLYVKQLDQMQETFGIVAHKMPIQLVEPVEKMINKDIRYRPTAQLFSLLKYFNDPVVISLHGLDMCDKRDPVQRVEAYSSLSQVVPNIPRKMLYNNVLPELLNECKSSDSIVYALPTLITIIDYATRADYVDLIMPDFRAILANTKPVQATVYILNKLDILLTKSPMDEIKGEILPFVFNTLDSSSLQAQEAALGAIGVIKEYLDDNILRKVVLPKAKSLFFRSNNVKIRINALTCIDHLLDSLDKMLILDNILPFLANITAQDPDVIMCIVGIYKHMLSDKKFGLTHNLLATKVMPSLIPHTVNPGLTMEQFTSLVEVLREMLEQVDKQRRDKMKLETVSLPVPPRGSLKMMNTDNESDDSLPHQALLIETQRSQQLHKVMTSPGTPETQRNKINSSPKANRKNQSLQCLGMSLDEKSTLDKPTDTLRRHSLVPPPSGSTNGPVASSNNPTISITTDDLSPDRPRRPSTHSLGPFSVSGLTDFLHRGSVSSERNSGVSHRRPSMAGILPITSADSRRPSTHSVGILPISMFGEGGEKPRRPSTHSLGVFPFGCFGEDKPERPRRCSTHSLGPLVVPDLDRRGSRGSIFGTLGLGDLTGGSSHNQRRPSFQAFGESVMQLFGNK</sequence>
<dbReference type="RefSeq" id="XP_055887306.1">
    <property type="nucleotide sequence ID" value="XM_056031331.1"/>
</dbReference>
<feature type="compositionally biased region" description="Polar residues" evidence="3">
    <location>
        <begin position="695"/>
        <end position="727"/>
    </location>
</feature>
<dbReference type="Gene3D" id="1.10.510.10">
    <property type="entry name" value="Transferase(Phosphotransferase) domain 1"/>
    <property type="match status" value="1"/>
</dbReference>
<accession>A0A9W3AJ55</accession>
<dbReference type="AlphaFoldDB" id="A0A9W3AJ55"/>
<dbReference type="PANTHER" id="PTHR12984">
    <property type="entry name" value="SCY1-RELATED S/T PROTEIN KINASE-LIKE"/>
    <property type="match status" value="1"/>
</dbReference>
<dbReference type="PANTHER" id="PTHR12984:SF16">
    <property type="entry name" value="BLACK MATCH, ISOFORM H"/>
    <property type="match status" value="1"/>
</dbReference>
<dbReference type="InterPro" id="IPR051177">
    <property type="entry name" value="CIK-Related_Protein"/>
</dbReference>
<dbReference type="GeneID" id="106058514"/>
<dbReference type="Proteomes" id="UP001165740">
    <property type="component" value="Chromosome 5"/>
</dbReference>
<evidence type="ECO:0000259" key="4">
    <source>
        <dbReference type="PROSITE" id="PS50011"/>
    </source>
</evidence>
<keyword evidence="2" id="KW-0175">Coiled coil</keyword>
<protein>
    <submittedName>
        <fullName evidence="6">SCY1-like protein 2 isoform X1</fullName>
    </submittedName>
</protein>
<evidence type="ECO:0000256" key="1">
    <source>
        <dbReference type="ARBA" id="ARBA00038349"/>
    </source>
</evidence>
<gene>
    <name evidence="6" type="primary">LOC106058514</name>
</gene>
<feature type="region of interest" description="Disordered" evidence="3">
    <location>
        <begin position="16"/>
        <end position="45"/>
    </location>
</feature>
<evidence type="ECO:0000313" key="6">
    <source>
        <dbReference type="RefSeq" id="XP_055887306.1"/>
    </source>
</evidence>
<organism evidence="5 6">
    <name type="scientific">Biomphalaria glabrata</name>
    <name type="common">Bloodfluke planorb</name>
    <name type="synonym">Freshwater snail</name>
    <dbReference type="NCBI Taxonomy" id="6526"/>
    <lineage>
        <taxon>Eukaryota</taxon>
        <taxon>Metazoa</taxon>
        <taxon>Spiralia</taxon>
        <taxon>Lophotrochozoa</taxon>
        <taxon>Mollusca</taxon>
        <taxon>Gastropoda</taxon>
        <taxon>Heterobranchia</taxon>
        <taxon>Euthyneura</taxon>
        <taxon>Panpulmonata</taxon>
        <taxon>Hygrophila</taxon>
        <taxon>Lymnaeoidea</taxon>
        <taxon>Planorbidae</taxon>
        <taxon>Biomphalaria</taxon>
    </lineage>
</organism>
<feature type="compositionally biased region" description="Polar residues" evidence="3">
    <location>
        <begin position="757"/>
        <end position="777"/>
    </location>
</feature>
<dbReference type="OrthoDB" id="79687at2759"/>
<proteinExistence type="inferred from homology"/>
<keyword evidence="5" id="KW-1185">Reference proteome</keyword>
<evidence type="ECO:0000256" key="3">
    <source>
        <dbReference type="SAM" id="MobiDB-lite"/>
    </source>
</evidence>
<dbReference type="SUPFAM" id="SSF56112">
    <property type="entry name" value="Protein kinase-like (PK-like)"/>
    <property type="match status" value="1"/>
</dbReference>
<reference evidence="6" key="1">
    <citation type="submission" date="2025-08" db="UniProtKB">
        <authorList>
            <consortium name="RefSeq"/>
        </authorList>
    </citation>
    <scope>IDENTIFICATION</scope>
</reference>
<evidence type="ECO:0000256" key="2">
    <source>
        <dbReference type="SAM" id="Coils"/>
    </source>
</evidence>
<dbReference type="SMART" id="SM00220">
    <property type="entry name" value="S_TKc"/>
    <property type="match status" value="1"/>
</dbReference>
<feature type="region of interest" description="Disordered" evidence="3">
    <location>
        <begin position="695"/>
        <end position="840"/>
    </location>
</feature>
<comment type="similarity">
    <text evidence="1">Belongs to the protein kinase superfamily.</text>
</comment>
<dbReference type="PROSITE" id="PS50011">
    <property type="entry name" value="PROTEIN_KINASE_DOM"/>
    <property type="match status" value="1"/>
</dbReference>
<feature type="coiled-coil region" evidence="2">
    <location>
        <begin position="628"/>
        <end position="658"/>
    </location>
</feature>
<dbReference type="InterPro" id="IPR011989">
    <property type="entry name" value="ARM-like"/>
</dbReference>
<feature type="compositionally biased region" description="Basic and acidic residues" evidence="3">
    <location>
        <begin position="25"/>
        <end position="35"/>
    </location>
</feature>
<evidence type="ECO:0000313" key="5">
    <source>
        <dbReference type="Proteomes" id="UP001165740"/>
    </source>
</evidence>
<dbReference type="Gene3D" id="1.25.10.10">
    <property type="entry name" value="Leucine-rich Repeat Variant"/>
    <property type="match status" value="1"/>
</dbReference>
<dbReference type="OMA" id="MPKMTQP"/>
<dbReference type="InterPro" id="IPR000719">
    <property type="entry name" value="Prot_kinase_dom"/>
</dbReference>
<dbReference type="Gene3D" id="3.30.200.20">
    <property type="entry name" value="Phosphorylase Kinase, domain 1"/>
    <property type="match status" value="1"/>
</dbReference>
<feature type="compositionally biased region" description="Polar residues" evidence="3">
    <location>
        <begin position="807"/>
        <end position="816"/>
    </location>
</feature>